<dbReference type="Proteomes" id="UP000183299">
    <property type="component" value="Unassembled WGS sequence"/>
</dbReference>
<dbReference type="STRING" id="576117.SAMN04488138_101297"/>
<keyword evidence="1" id="KW-0732">Signal</keyword>
<feature type="signal peptide" evidence="1">
    <location>
        <begin position="1"/>
        <end position="22"/>
    </location>
</feature>
<keyword evidence="3" id="KW-1185">Reference proteome</keyword>
<feature type="chain" id="PRO_5010191164" description="DUF3299 domain-containing protein" evidence="1">
    <location>
        <begin position="23"/>
        <end position="145"/>
    </location>
</feature>
<evidence type="ECO:0000256" key="1">
    <source>
        <dbReference type="SAM" id="SignalP"/>
    </source>
</evidence>
<evidence type="ECO:0000313" key="3">
    <source>
        <dbReference type="Proteomes" id="UP000183299"/>
    </source>
</evidence>
<dbReference type="AlphaFoldDB" id="A0A1I3N632"/>
<proteinExistence type="predicted"/>
<dbReference type="OrthoDB" id="7863575at2"/>
<dbReference type="Gene3D" id="2.40.50.870">
    <property type="entry name" value="Protein of unknown function (DUF3299)"/>
    <property type="match status" value="1"/>
</dbReference>
<gene>
    <name evidence="2" type="ORF">SAMN04488138_101297</name>
</gene>
<reference evidence="2 3" key="1">
    <citation type="submission" date="2016-10" db="EMBL/GenBank/DDBJ databases">
        <authorList>
            <person name="de Groot N.N."/>
        </authorList>
    </citation>
    <scope>NUCLEOTIDE SEQUENCE [LARGE SCALE GENOMIC DNA]</scope>
    <source>
        <strain evidence="2 3">CGMCC 1.8891</strain>
    </source>
</reference>
<organism evidence="2 3">
    <name type="scientific">Celeribacter halophilus</name>
    <dbReference type="NCBI Taxonomy" id="576117"/>
    <lineage>
        <taxon>Bacteria</taxon>
        <taxon>Pseudomonadati</taxon>
        <taxon>Pseudomonadota</taxon>
        <taxon>Alphaproteobacteria</taxon>
        <taxon>Rhodobacterales</taxon>
        <taxon>Roseobacteraceae</taxon>
        <taxon>Celeribacter</taxon>
    </lineage>
</organism>
<dbReference type="RefSeq" id="WP_066603558.1">
    <property type="nucleotide sequence ID" value="NZ_FORY01000001.1"/>
</dbReference>
<evidence type="ECO:0000313" key="2">
    <source>
        <dbReference type="EMBL" id="SFJ04667.1"/>
    </source>
</evidence>
<evidence type="ECO:0008006" key="4">
    <source>
        <dbReference type="Google" id="ProtNLM"/>
    </source>
</evidence>
<sequence>MSPVSRLALTAGLSATATSAFADAPGWDLLKGITIDEVVTETSYEVKKGFPDRLKNGVQGMELTGYAVPLTPGSEIRELMLVSDMGLCPFCGSADHGASVQVNLDTPLVGLEEGTRVTLRGDMMPVHDPETWQAAILENAVLVSG</sequence>
<dbReference type="GeneID" id="98663768"/>
<protein>
    <recommendedName>
        <fullName evidence="4">DUF3299 domain-containing protein</fullName>
    </recommendedName>
</protein>
<name>A0A1I3N632_9RHOB</name>
<accession>A0A1I3N632</accession>
<dbReference type="EMBL" id="FORY01000001">
    <property type="protein sequence ID" value="SFJ04667.1"/>
    <property type="molecule type" value="Genomic_DNA"/>
</dbReference>